<comment type="subcellular location">
    <subcellularLocation>
        <location evidence="1">Cell outer membrane</location>
    </subcellularLocation>
</comment>
<proteinExistence type="inferred from homology"/>
<dbReference type="PROSITE" id="PS51257">
    <property type="entry name" value="PROKAR_LIPOPROTEIN"/>
    <property type="match status" value="1"/>
</dbReference>
<dbReference type="Gene3D" id="1.25.40.390">
    <property type="match status" value="1"/>
</dbReference>
<evidence type="ECO:0000259" key="9">
    <source>
        <dbReference type="Pfam" id="PF14322"/>
    </source>
</evidence>
<evidence type="ECO:0000256" key="2">
    <source>
        <dbReference type="ARBA" id="ARBA00006275"/>
    </source>
</evidence>
<reference evidence="10 11" key="1">
    <citation type="submission" date="2019-10" db="EMBL/GenBank/DDBJ databases">
        <title>Draft Genome Sequence of Cytophagaceae sp. SJW1-29.</title>
        <authorList>
            <person name="Choi A."/>
        </authorList>
    </citation>
    <scope>NUCLEOTIDE SEQUENCE [LARGE SCALE GENOMIC DNA]</scope>
    <source>
        <strain evidence="10 11">SJW1-29</strain>
    </source>
</reference>
<comment type="caution">
    <text evidence="10">The sequence shown here is derived from an EMBL/GenBank/DDBJ whole genome shotgun (WGS) entry which is preliminary data.</text>
</comment>
<comment type="similarity">
    <text evidence="2">Belongs to the SusD family.</text>
</comment>
<evidence type="ECO:0000259" key="8">
    <source>
        <dbReference type="Pfam" id="PF07980"/>
    </source>
</evidence>
<dbReference type="Proteomes" id="UP000479293">
    <property type="component" value="Unassembled WGS sequence"/>
</dbReference>
<dbReference type="Pfam" id="PF14322">
    <property type="entry name" value="SusD-like_3"/>
    <property type="match status" value="1"/>
</dbReference>
<gene>
    <name evidence="10" type="ORF">GBK04_06555</name>
</gene>
<organism evidence="10 11">
    <name type="scientific">Salmonirosea aquatica</name>
    <dbReference type="NCBI Taxonomy" id="2654236"/>
    <lineage>
        <taxon>Bacteria</taxon>
        <taxon>Pseudomonadati</taxon>
        <taxon>Bacteroidota</taxon>
        <taxon>Cytophagia</taxon>
        <taxon>Cytophagales</taxon>
        <taxon>Spirosomataceae</taxon>
        <taxon>Salmonirosea</taxon>
    </lineage>
</organism>
<keyword evidence="3 7" id="KW-0732">Signal</keyword>
<evidence type="ECO:0000256" key="6">
    <source>
        <dbReference type="SAM" id="MobiDB-lite"/>
    </source>
</evidence>
<keyword evidence="5" id="KW-0998">Cell outer membrane</keyword>
<evidence type="ECO:0000256" key="3">
    <source>
        <dbReference type="ARBA" id="ARBA00022729"/>
    </source>
</evidence>
<evidence type="ECO:0000313" key="10">
    <source>
        <dbReference type="EMBL" id="MPR33028.1"/>
    </source>
</evidence>
<accession>A0A7C9FYR3</accession>
<feature type="signal peptide" evidence="7">
    <location>
        <begin position="1"/>
        <end position="23"/>
    </location>
</feature>
<feature type="domain" description="SusD-like N-terminal" evidence="9">
    <location>
        <begin position="45"/>
        <end position="233"/>
    </location>
</feature>
<evidence type="ECO:0000256" key="1">
    <source>
        <dbReference type="ARBA" id="ARBA00004442"/>
    </source>
</evidence>
<dbReference type="SUPFAM" id="SSF48452">
    <property type="entry name" value="TPR-like"/>
    <property type="match status" value="1"/>
</dbReference>
<dbReference type="InterPro" id="IPR033985">
    <property type="entry name" value="SusD-like_N"/>
</dbReference>
<dbReference type="InterPro" id="IPR011990">
    <property type="entry name" value="TPR-like_helical_dom_sf"/>
</dbReference>
<feature type="domain" description="RagB/SusD" evidence="8">
    <location>
        <begin position="358"/>
        <end position="515"/>
    </location>
</feature>
<dbReference type="EMBL" id="WHLY01000002">
    <property type="protein sequence ID" value="MPR33028.1"/>
    <property type="molecule type" value="Genomic_DNA"/>
</dbReference>
<keyword evidence="4" id="KW-0472">Membrane</keyword>
<dbReference type="Pfam" id="PF07980">
    <property type="entry name" value="SusD_RagB"/>
    <property type="match status" value="1"/>
</dbReference>
<dbReference type="InterPro" id="IPR012944">
    <property type="entry name" value="SusD_RagB_dom"/>
</dbReference>
<evidence type="ECO:0000313" key="11">
    <source>
        <dbReference type="Proteomes" id="UP000479293"/>
    </source>
</evidence>
<feature type="region of interest" description="Disordered" evidence="6">
    <location>
        <begin position="69"/>
        <end position="90"/>
    </location>
</feature>
<dbReference type="CDD" id="cd08977">
    <property type="entry name" value="SusD"/>
    <property type="match status" value="1"/>
</dbReference>
<feature type="chain" id="PRO_5029016138" evidence="7">
    <location>
        <begin position="24"/>
        <end position="515"/>
    </location>
</feature>
<evidence type="ECO:0000256" key="4">
    <source>
        <dbReference type="ARBA" id="ARBA00023136"/>
    </source>
</evidence>
<keyword evidence="11" id="KW-1185">Reference proteome</keyword>
<evidence type="ECO:0000256" key="5">
    <source>
        <dbReference type="ARBA" id="ARBA00023237"/>
    </source>
</evidence>
<evidence type="ECO:0000256" key="7">
    <source>
        <dbReference type="SAM" id="SignalP"/>
    </source>
</evidence>
<dbReference type="AlphaFoldDB" id="A0A7C9FYR3"/>
<name>A0A7C9FYR3_9BACT</name>
<protein>
    <submittedName>
        <fullName evidence="10">RagB/SusD family nutrient uptake outer membrane protein</fullName>
    </submittedName>
</protein>
<sequence>MKTMNKIHIFRHTAVAFALTLLASCSTDFINLQDPNAVASSTYYRTENDVQLAVNGIYQSLRSGNSVGETSGLFNEERSDNAGRNDNQSNAGEPFQFNDFSLLPSNTYLKSHWLGLYQTISRSNQVLEGIEKVTFSDNNLKEQYQAEAKFLRALIYFELVRKWGDVPLVTRPLTTADEVRASTFREKQEVVYQQIVADLKDVVASPLPNQQNAANRGRVSKAAGNALLGKVYLTMATTLDAANRSTNLNQAKTYLMAAYGMRTFGKLSEIPYADVFDVSKKTTNPELIFQIVNKQGDINYSSSIARNNQAKGETINSLFTSSGSGTNVKPDLVKAFEEGDKRKDFSIKYANDPIVKDYFITKFRDNSAAATTNGYGGNDWILLRYADVILMLAEVNLYLGDEAAAIGYLDQVRERAGLPLYGTAKSDPAYAARYPTLKLAILHERRVELAFENQRWYDLLRFFTTDELVSYFRAKSQDDYGLAKLSNFSAKDRYYPIPFDEFKLNPEAMYQNPGY</sequence>
<dbReference type="GO" id="GO:0009279">
    <property type="term" value="C:cell outer membrane"/>
    <property type="evidence" value="ECO:0007669"/>
    <property type="project" value="UniProtKB-SubCell"/>
</dbReference>